<dbReference type="AlphaFoldDB" id="A0A1I2RRU4"/>
<feature type="binding site" evidence="5">
    <location>
        <position position="210"/>
    </location>
    <ligand>
        <name>substrate</name>
    </ligand>
</feature>
<dbReference type="PANTHER" id="PTHR43238">
    <property type="entry name" value="GDP-L-FUCOSE SYNTHASE"/>
    <property type="match status" value="1"/>
</dbReference>
<feature type="binding site" evidence="5">
    <location>
        <position position="180"/>
    </location>
    <ligand>
        <name>NADP(+)</name>
        <dbReference type="ChEBI" id="CHEBI:58349"/>
    </ligand>
</feature>
<feature type="active site" description="Proton donor/acceptor" evidence="5">
    <location>
        <position position="137"/>
    </location>
</feature>
<accession>A0A1I2RRU4</accession>
<feature type="site" description="Important for catalytic activity" evidence="5">
    <location>
        <position position="110"/>
    </location>
</feature>
<dbReference type="InterPro" id="IPR036291">
    <property type="entry name" value="NAD(P)-bd_dom_sf"/>
</dbReference>
<evidence type="ECO:0000256" key="5">
    <source>
        <dbReference type="HAMAP-Rule" id="MF_00956"/>
    </source>
</evidence>
<keyword evidence="4 5" id="KW-0413">Isomerase</keyword>
<comment type="similarity">
    <text evidence="1 5">Belongs to the NAD(P)-dependent epimerase/dehydratase family. Fucose synthase subfamily.</text>
</comment>
<feature type="binding site" evidence="5">
    <location>
        <position position="270"/>
    </location>
    <ligand>
        <name>substrate</name>
    </ligand>
</feature>
<comment type="function">
    <text evidence="5">Catalyzes the two-step NADP-dependent conversion of GDP-4-dehydro-6-deoxy-D-mannose to GDP-fucose, involving an epimerase and a reductase reaction.</text>
</comment>
<dbReference type="Gene3D" id="3.40.50.720">
    <property type="entry name" value="NAD(P)-binding Rossmann-like Domain"/>
    <property type="match status" value="1"/>
</dbReference>
<dbReference type="HAMAP" id="MF_00956">
    <property type="entry name" value="GDP_fucose_synth"/>
    <property type="match status" value="1"/>
</dbReference>
<dbReference type="GO" id="GO:0050577">
    <property type="term" value="F:GDP-L-fucose synthase activity"/>
    <property type="evidence" value="ECO:0007669"/>
    <property type="project" value="UniProtKB-UniRule"/>
</dbReference>
<dbReference type="UniPathway" id="UPA00128">
    <property type="reaction ID" value="UER00191"/>
</dbReference>
<gene>
    <name evidence="5" type="primary">fcl</name>
    <name evidence="7" type="ORF">SAMN02787118_120149</name>
</gene>
<evidence type="ECO:0000313" key="8">
    <source>
        <dbReference type="Proteomes" id="UP000181942"/>
    </source>
</evidence>
<dbReference type="GO" id="GO:0070401">
    <property type="term" value="F:NADP+ binding"/>
    <property type="evidence" value="ECO:0007669"/>
    <property type="project" value="UniProtKB-UniRule"/>
</dbReference>
<dbReference type="EC" id="1.1.1.271" evidence="5"/>
<dbReference type="Gene3D" id="3.90.25.10">
    <property type="entry name" value="UDP-galactose 4-epimerase, domain 1"/>
    <property type="match status" value="1"/>
</dbReference>
<dbReference type="GO" id="GO:0016853">
    <property type="term" value="F:isomerase activity"/>
    <property type="evidence" value="ECO:0007669"/>
    <property type="project" value="UniProtKB-KW"/>
</dbReference>
<evidence type="ECO:0000256" key="3">
    <source>
        <dbReference type="ARBA" id="ARBA00023002"/>
    </source>
</evidence>
<dbReference type="EMBL" id="FONR01000020">
    <property type="protein sequence ID" value="SFG43242.1"/>
    <property type="molecule type" value="Genomic_DNA"/>
</dbReference>
<feature type="site" description="Important for catalytic activity" evidence="5">
    <location>
        <position position="108"/>
    </location>
</feature>
<evidence type="ECO:0000313" key="7">
    <source>
        <dbReference type="EMBL" id="SFG43242.1"/>
    </source>
</evidence>
<evidence type="ECO:0000256" key="2">
    <source>
        <dbReference type="ARBA" id="ARBA00022857"/>
    </source>
</evidence>
<feature type="binding site" evidence="5">
    <location>
        <begin position="106"/>
        <end position="109"/>
    </location>
    <ligand>
        <name>NADP(+)</name>
        <dbReference type="ChEBI" id="CHEBI:58349"/>
    </ligand>
</feature>
<dbReference type="RefSeq" id="WP_075031905.1">
    <property type="nucleotide sequence ID" value="NZ_FONR01000020.1"/>
</dbReference>
<evidence type="ECO:0000256" key="1">
    <source>
        <dbReference type="ARBA" id="ARBA00005959"/>
    </source>
</evidence>
<protein>
    <recommendedName>
        <fullName evidence="5">GDP-L-fucose synthase</fullName>
        <ecNumber evidence="5">1.1.1.271</ecNumber>
    </recommendedName>
    <alternativeName>
        <fullName evidence="5">GDP-4-keto-6-deoxy-D-mannose-3,5-epimerase-4-reductase</fullName>
    </alternativeName>
</protein>
<dbReference type="CDD" id="cd05239">
    <property type="entry name" value="GDP_FS_SDR_e"/>
    <property type="match status" value="1"/>
</dbReference>
<keyword evidence="5" id="KW-0511">Multifunctional enzyme</keyword>
<organism evidence="7 8">
    <name type="scientific">Streptomyces mirabilis</name>
    <dbReference type="NCBI Taxonomy" id="68239"/>
    <lineage>
        <taxon>Bacteria</taxon>
        <taxon>Bacillati</taxon>
        <taxon>Actinomycetota</taxon>
        <taxon>Actinomycetes</taxon>
        <taxon>Kitasatosporales</taxon>
        <taxon>Streptomycetaceae</taxon>
        <taxon>Streptomyces</taxon>
    </lineage>
</organism>
<dbReference type="Pfam" id="PF01370">
    <property type="entry name" value="Epimerase"/>
    <property type="match status" value="1"/>
</dbReference>
<comment type="pathway">
    <text evidence="5">Nucleotide-sugar biosynthesis; GDP-L-fucose biosynthesis via de novo pathway; GDP-L-fucose from GDP-alpha-D-mannose: step 2/2.</text>
</comment>
<keyword evidence="3 5" id="KW-0560">Oxidoreductase</keyword>
<name>A0A1I2RRU4_9ACTN</name>
<feature type="domain" description="NAD-dependent epimerase/dehydratase" evidence="6">
    <location>
        <begin position="7"/>
        <end position="238"/>
    </location>
</feature>
<comment type="catalytic activity">
    <reaction evidence="5">
        <text>GDP-beta-L-fucose + NADP(+) = GDP-4-dehydro-alpha-D-rhamnose + NADPH + H(+)</text>
        <dbReference type="Rhea" id="RHEA:18885"/>
        <dbReference type="ChEBI" id="CHEBI:15378"/>
        <dbReference type="ChEBI" id="CHEBI:57273"/>
        <dbReference type="ChEBI" id="CHEBI:57783"/>
        <dbReference type="ChEBI" id="CHEBI:57964"/>
        <dbReference type="ChEBI" id="CHEBI:58349"/>
        <dbReference type="EC" id="1.1.1.271"/>
    </reaction>
</comment>
<feature type="binding site" evidence="5">
    <location>
        <begin position="11"/>
        <end position="17"/>
    </location>
    <ligand>
        <name>NADP(+)</name>
        <dbReference type="ChEBI" id="CHEBI:58349"/>
    </ligand>
</feature>
<feature type="binding site" evidence="5">
    <location>
        <position position="203"/>
    </location>
    <ligand>
        <name>substrate</name>
    </ligand>
</feature>
<dbReference type="OrthoDB" id="9811425at2"/>
<reference evidence="7 8" key="1">
    <citation type="submission" date="2016-10" db="EMBL/GenBank/DDBJ databases">
        <authorList>
            <person name="de Groot N.N."/>
        </authorList>
    </citation>
    <scope>NUCLEOTIDE SEQUENCE [LARGE SCALE GENOMIC DNA]</scope>
    <source>
        <strain evidence="7 8">OK461</strain>
    </source>
</reference>
<feature type="binding site" evidence="5">
    <location>
        <position position="141"/>
    </location>
    <ligand>
        <name>NADP(+)</name>
        <dbReference type="ChEBI" id="CHEBI:58349"/>
    </ligand>
</feature>
<dbReference type="SUPFAM" id="SSF51735">
    <property type="entry name" value="NAD(P)-binding Rossmann-fold domains"/>
    <property type="match status" value="1"/>
</dbReference>
<feature type="binding site" evidence="5">
    <location>
        <begin position="164"/>
        <end position="167"/>
    </location>
    <ligand>
        <name>NADP(+)</name>
        <dbReference type="ChEBI" id="CHEBI:58349"/>
    </ligand>
</feature>
<feature type="binding site" evidence="5">
    <location>
        <position position="188"/>
    </location>
    <ligand>
        <name>substrate</name>
    </ligand>
</feature>
<proteinExistence type="inferred from homology"/>
<dbReference type="PANTHER" id="PTHR43238:SF1">
    <property type="entry name" value="GDP-L-FUCOSE SYNTHASE"/>
    <property type="match status" value="1"/>
</dbReference>
<dbReference type="Proteomes" id="UP000181942">
    <property type="component" value="Unassembled WGS sequence"/>
</dbReference>
<dbReference type="InterPro" id="IPR001509">
    <property type="entry name" value="Epimerase_deHydtase"/>
</dbReference>
<dbReference type="GO" id="GO:0042351">
    <property type="term" value="P:'de novo' GDP-L-fucose biosynthetic process"/>
    <property type="evidence" value="ECO:0007669"/>
    <property type="project" value="UniProtKB-UniRule"/>
</dbReference>
<evidence type="ECO:0000256" key="4">
    <source>
        <dbReference type="ARBA" id="ARBA00023235"/>
    </source>
</evidence>
<keyword evidence="2 5" id="KW-0521">NADP</keyword>
<evidence type="ECO:0000259" key="6">
    <source>
        <dbReference type="Pfam" id="PF01370"/>
    </source>
</evidence>
<sequence>MEWRAKIYVAGHTGMVGAAIVRRLRAEGYENLLLATRAELDLTDQRAVRDFVMTERPRYIVDSAARVGGIKANMSHPAEFLHENLQIQNNLIWSAKDAGVETFLFLGSSCIYPRACPQPMREEYLMEGKPEPTNEAYAYAKIAGMKLCEYIHTQYGMNFVSCMPTNIYGEGDNFDPETSHVIPALLRRIHQAKGAGSPDVTIWGTGSSRREFMYVDDLADAVVWLLCSYKDKQFLNVGTGEDISIRELAEHIRSLVGYEGRLLFDPAKPDGMPRKLLDVTRLRKAGWHHRIGFAEGLKRTYGWYLNNLF</sequence>
<dbReference type="InterPro" id="IPR028614">
    <property type="entry name" value="GDP_fucose/colitose_synth"/>
</dbReference>